<protein>
    <recommendedName>
        <fullName evidence="2">Phytanoyl-CoA dioxygenase family protein</fullName>
    </recommendedName>
</protein>
<gene>
    <name evidence="1" type="ORF">METZ01_LOCUS479309</name>
</gene>
<dbReference type="PANTHER" id="PTHR20883">
    <property type="entry name" value="PHYTANOYL-COA DIOXYGENASE DOMAIN CONTAINING 1"/>
    <property type="match status" value="1"/>
</dbReference>
<dbReference type="PANTHER" id="PTHR20883:SF48">
    <property type="entry name" value="ECTOINE DIOXYGENASE"/>
    <property type="match status" value="1"/>
</dbReference>
<name>A0A383C4D3_9ZZZZ</name>
<feature type="non-terminal residue" evidence="1">
    <location>
        <position position="171"/>
    </location>
</feature>
<dbReference type="EMBL" id="UINC01205330">
    <property type="protein sequence ID" value="SVE26455.1"/>
    <property type="molecule type" value="Genomic_DNA"/>
</dbReference>
<dbReference type="InterPro" id="IPR008775">
    <property type="entry name" value="Phytyl_CoA_dOase-like"/>
</dbReference>
<sequence>MSGLNPEQIRLFRHNGFLKMPGRLPTETVERVRAAILKDMEREAEPVVRDADGKVVRLSQVLDRDPLFLEVASSDVVLHPLQSLLGPNIEVVRNRHNHATLNLASRNSDYLHRDVRQWSRPLVTVIFYLEETTIENGCTVMIPGSHLLPGLPVLHGIEKQDWVEKSGIVDQ</sequence>
<accession>A0A383C4D3</accession>
<reference evidence="1" key="1">
    <citation type="submission" date="2018-05" db="EMBL/GenBank/DDBJ databases">
        <authorList>
            <person name="Lanie J.A."/>
            <person name="Ng W.-L."/>
            <person name="Kazmierczak K.M."/>
            <person name="Andrzejewski T.M."/>
            <person name="Davidsen T.M."/>
            <person name="Wayne K.J."/>
            <person name="Tettelin H."/>
            <person name="Glass J.I."/>
            <person name="Rusch D."/>
            <person name="Podicherti R."/>
            <person name="Tsui H.-C.T."/>
            <person name="Winkler M.E."/>
        </authorList>
    </citation>
    <scope>NUCLEOTIDE SEQUENCE</scope>
</reference>
<dbReference type="GO" id="GO:0016491">
    <property type="term" value="F:oxidoreductase activity"/>
    <property type="evidence" value="ECO:0007669"/>
    <property type="project" value="UniProtKB-ARBA"/>
</dbReference>
<organism evidence="1">
    <name type="scientific">marine metagenome</name>
    <dbReference type="NCBI Taxonomy" id="408172"/>
    <lineage>
        <taxon>unclassified sequences</taxon>
        <taxon>metagenomes</taxon>
        <taxon>ecological metagenomes</taxon>
    </lineage>
</organism>
<evidence type="ECO:0008006" key="2">
    <source>
        <dbReference type="Google" id="ProtNLM"/>
    </source>
</evidence>
<dbReference type="AlphaFoldDB" id="A0A383C4D3"/>
<proteinExistence type="predicted"/>
<evidence type="ECO:0000313" key="1">
    <source>
        <dbReference type="EMBL" id="SVE26455.1"/>
    </source>
</evidence>
<dbReference type="SUPFAM" id="SSF51197">
    <property type="entry name" value="Clavaminate synthase-like"/>
    <property type="match status" value="1"/>
</dbReference>
<dbReference type="Gene3D" id="2.60.120.620">
    <property type="entry name" value="q2cbj1_9rhob like domain"/>
    <property type="match status" value="1"/>
</dbReference>
<dbReference type="GO" id="GO:0046872">
    <property type="term" value="F:metal ion binding"/>
    <property type="evidence" value="ECO:0007669"/>
    <property type="project" value="UniProtKB-ARBA"/>
</dbReference>
<dbReference type="Pfam" id="PF05721">
    <property type="entry name" value="PhyH"/>
    <property type="match status" value="1"/>
</dbReference>